<dbReference type="PANTHER" id="PTHR42870">
    <property type="entry name" value="ACETYL-COA C-ACETYLTRANSFERASE"/>
    <property type="match status" value="1"/>
</dbReference>
<dbReference type="AlphaFoldDB" id="A0A833H0Z4"/>
<evidence type="ECO:0000313" key="3">
    <source>
        <dbReference type="Proteomes" id="UP000460298"/>
    </source>
</evidence>
<dbReference type="Proteomes" id="UP000460298">
    <property type="component" value="Unassembled WGS sequence"/>
</dbReference>
<evidence type="ECO:0000313" key="2">
    <source>
        <dbReference type="EMBL" id="KAB2931980.1"/>
    </source>
</evidence>
<dbReference type="InterPro" id="IPR016039">
    <property type="entry name" value="Thiolase-like"/>
</dbReference>
<gene>
    <name evidence="2" type="ORF">F9K24_11900</name>
</gene>
<organism evidence="2 3">
    <name type="scientific">Leptonema illini</name>
    <dbReference type="NCBI Taxonomy" id="183"/>
    <lineage>
        <taxon>Bacteria</taxon>
        <taxon>Pseudomonadati</taxon>
        <taxon>Spirochaetota</taxon>
        <taxon>Spirochaetia</taxon>
        <taxon>Leptospirales</taxon>
        <taxon>Leptospiraceae</taxon>
        <taxon>Leptonema</taxon>
    </lineage>
</organism>
<dbReference type="InterPro" id="IPR002155">
    <property type="entry name" value="Thiolase"/>
</dbReference>
<dbReference type="CDD" id="cd00829">
    <property type="entry name" value="SCP-x_thiolase"/>
    <property type="match status" value="1"/>
</dbReference>
<protein>
    <submittedName>
        <fullName evidence="2">Thiolase domain-containing protein</fullName>
    </submittedName>
</protein>
<dbReference type="PIRSF" id="PIRSF000429">
    <property type="entry name" value="Ac-CoA_Ac_transf"/>
    <property type="match status" value="1"/>
</dbReference>
<dbReference type="EMBL" id="WBUI01000011">
    <property type="protein sequence ID" value="KAB2931980.1"/>
    <property type="molecule type" value="Genomic_DNA"/>
</dbReference>
<evidence type="ECO:0000259" key="1">
    <source>
        <dbReference type="Pfam" id="PF22691"/>
    </source>
</evidence>
<dbReference type="Gene3D" id="3.40.47.10">
    <property type="match status" value="1"/>
</dbReference>
<proteinExistence type="predicted"/>
<dbReference type="GO" id="GO:0003988">
    <property type="term" value="F:acetyl-CoA C-acyltransferase activity"/>
    <property type="evidence" value="ECO:0007669"/>
    <property type="project" value="UniProtKB-ARBA"/>
</dbReference>
<comment type="caution">
    <text evidence="2">The sequence shown here is derived from an EMBL/GenBank/DDBJ whole genome shotgun (WGS) entry which is preliminary data.</text>
</comment>
<dbReference type="PANTHER" id="PTHR42870:SF1">
    <property type="entry name" value="NON-SPECIFIC LIPID-TRANSFER PROTEIN-LIKE 2"/>
    <property type="match status" value="1"/>
</dbReference>
<feature type="domain" description="Thiolase C-terminal" evidence="1">
    <location>
        <begin position="246"/>
        <end position="380"/>
    </location>
</feature>
<dbReference type="InterPro" id="IPR055140">
    <property type="entry name" value="Thiolase_C_2"/>
</dbReference>
<sequence length="391" mass="41885">MKAETAIIGTGQTRTRLKRKDVCYPELLGEACRLALLDAGLPASAIDAVVVGSGPEFFEGVADPELWAAGWTLPGVPVFRVATGGTVGAAATMVADVLCRSGYDTVIAVAGDKLSESAVQYGLSLVYSPLLGRDFAAGAPSAVANQASMYMKRYPDADGHHLARIGVKMRENAMNNPYAQLRLPGLTEEAALRMDWLSTPLRLLDSCPTSDAACALIVQRAGLAERRRLPVVYIQAMAAVSDGMNHVDRDWTWPEALRRASQLCYDRAGIDTPEIDIMEIYDAFSSQHMIWYEGLGLCGHGEGWQAVERHPGLVSGIPVNPSGGVLSNSSVGASSMIRQAEIALQLTGRAGDRQIPDVRIGLAHGWGGAIQFHSISILSKERSIDDVRAEK</sequence>
<dbReference type="Pfam" id="PF22691">
    <property type="entry name" value="Thiolase_C_1"/>
    <property type="match status" value="1"/>
</dbReference>
<reference evidence="2 3" key="1">
    <citation type="submission" date="2019-10" db="EMBL/GenBank/DDBJ databases">
        <title>Extracellular Electron Transfer in a Candidatus Methanoperedens spp. Enrichment Culture.</title>
        <authorList>
            <person name="Berger S."/>
            <person name="Rangel Shaw D."/>
            <person name="Berben T."/>
            <person name="In 'T Zandt M."/>
            <person name="Frank J."/>
            <person name="Reimann J."/>
            <person name="Jetten M.S.M."/>
            <person name="Welte C.U."/>
        </authorList>
    </citation>
    <scope>NUCLEOTIDE SEQUENCE [LARGE SCALE GENOMIC DNA]</scope>
    <source>
        <strain evidence="2">SB12</strain>
    </source>
</reference>
<name>A0A833H0Z4_9LEPT</name>
<accession>A0A833H0Z4</accession>
<dbReference type="SUPFAM" id="SSF53901">
    <property type="entry name" value="Thiolase-like"/>
    <property type="match status" value="1"/>
</dbReference>